<feature type="region of interest" description="Disordered" evidence="1">
    <location>
        <begin position="97"/>
        <end position="132"/>
    </location>
</feature>
<dbReference type="Gene3D" id="3.30.160.20">
    <property type="match status" value="1"/>
</dbReference>
<keyword evidence="4" id="KW-1185">Reference proteome</keyword>
<feature type="region of interest" description="Disordered" evidence="1">
    <location>
        <begin position="1"/>
        <end position="23"/>
    </location>
</feature>
<dbReference type="EMBL" id="CM000642">
    <property type="protein sequence ID" value="EED92165.1"/>
    <property type="molecule type" value="Genomic_DNA"/>
</dbReference>
<accession>B8C3Q8</accession>
<dbReference type="GO" id="GO:0004045">
    <property type="term" value="F:peptidyl-tRNA hydrolase activity"/>
    <property type="evidence" value="ECO:0000318"/>
    <property type="project" value="GO_Central"/>
</dbReference>
<protein>
    <recommendedName>
        <fullName evidence="2">Prokaryotic-type class I peptide chain release factors domain-containing protein</fullName>
    </recommendedName>
</protein>
<reference evidence="3 4" key="2">
    <citation type="journal article" date="2008" name="Nature">
        <title>The Phaeodactylum genome reveals the evolutionary history of diatom genomes.</title>
        <authorList>
            <person name="Bowler C."/>
            <person name="Allen A.E."/>
            <person name="Badger J.H."/>
            <person name="Grimwood J."/>
            <person name="Jabbari K."/>
            <person name="Kuo A."/>
            <person name="Maheswari U."/>
            <person name="Martens C."/>
            <person name="Maumus F."/>
            <person name="Otillar R.P."/>
            <person name="Rayko E."/>
            <person name="Salamov A."/>
            <person name="Vandepoele K."/>
            <person name="Beszteri B."/>
            <person name="Gruber A."/>
            <person name="Heijde M."/>
            <person name="Katinka M."/>
            <person name="Mock T."/>
            <person name="Valentin K."/>
            <person name="Verret F."/>
            <person name="Berges J.A."/>
            <person name="Brownlee C."/>
            <person name="Cadoret J.P."/>
            <person name="Chiovitti A."/>
            <person name="Choi C.J."/>
            <person name="Coesel S."/>
            <person name="De Martino A."/>
            <person name="Detter J.C."/>
            <person name="Durkin C."/>
            <person name="Falciatore A."/>
            <person name="Fournet J."/>
            <person name="Haruta M."/>
            <person name="Huysman M.J."/>
            <person name="Jenkins B.D."/>
            <person name="Jiroutova K."/>
            <person name="Jorgensen R.E."/>
            <person name="Joubert Y."/>
            <person name="Kaplan A."/>
            <person name="Kroger N."/>
            <person name="Kroth P.G."/>
            <person name="La Roche J."/>
            <person name="Lindquist E."/>
            <person name="Lommer M."/>
            <person name="Martin-Jezequel V."/>
            <person name="Lopez P.J."/>
            <person name="Lucas S."/>
            <person name="Mangogna M."/>
            <person name="McGinnis K."/>
            <person name="Medlin L.K."/>
            <person name="Montsant A."/>
            <person name="Oudot-Le Secq M.P."/>
            <person name="Napoli C."/>
            <person name="Obornik M."/>
            <person name="Parker M.S."/>
            <person name="Petit J.L."/>
            <person name="Porcel B.M."/>
            <person name="Poulsen N."/>
            <person name="Robison M."/>
            <person name="Rychlewski L."/>
            <person name="Rynearson T.A."/>
            <person name="Schmutz J."/>
            <person name="Shapiro H."/>
            <person name="Siaut M."/>
            <person name="Stanley M."/>
            <person name="Sussman M.R."/>
            <person name="Taylor A.R."/>
            <person name="Vardi A."/>
            <person name="von Dassow P."/>
            <person name="Vyverman W."/>
            <person name="Willis A."/>
            <person name="Wyrwicz L.S."/>
            <person name="Rokhsar D.S."/>
            <person name="Weissenbach J."/>
            <person name="Armbrust E.V."/>
            <person name="Green B.R."/>
            <person name="Van de Peer Y."/>
            <person name="Grigoriev I.V."/>
        </authorList>
    </citation>
    <scope>NUCLEOTIDE SEQUENCE [LARGE SCALE GENOMIC DNA]</scope>
    <source>
        <strain evidence="3 4">CCMP1335</strain>
    </source>
</reference>
<dbReference type="PANTHER" id="PTHR11075:SF54">
    <property type="entry name" value="LARGE RIBOSOMAL SUBUNIT PROTEIN ML62"/>
    <property type="match status" value="1"/>
</dbReference>
<feature type="non-terminal residue" evidence="3">
    <location>
        <position position="1"/>
    </location>
</feature>
<gene>
    <name evidence="3" type="ORF">THAPSDRAFT_34560</name>
</gene>
<evidence type="ECO:0000313" key="3">
    <source>
        <dbReference type="EMBL" id="EED92165.1"/>
    </source>
</evidence>
<dbReference type="RefSeq" id="XP_002290413.1">
    <property type="nucleotide sequence ID" value="XM_002290377.1"/>
</dbReference>
<dbReference type="InParanoid" id="B8C3Q8"/>
<dbReference type="HOGENOM" id="CLU_089470_6_3_1"/>
<evidence type="ECO:0000259" key="2">
    <source>
        <dbReference type="PROSITE" id="PS00745"/>
    </source>
</evidence>
<dbReference type="eggNOG" id="KOG3429">
    <property type="taxonomic scope" value="Eukaryota"/>
</dbReference>
<dbReference type="FunCoup" id="B8C3Q8">
    <property type="interactions" value="250"/>
</dbReference>
<dbReference type="KEGG" id="tps:THAPSDRAFT_34560"/>
<proteinExistence type="predicted"/>
<dbReference type="OMA" id="SEHRSQW"/>
<dbReference type="SUPFAM" id="SSF110916">
    <property type="entry name" value="Peptidyl-tRNA hydrolase domain-like"/>
    <property type="match status" value="1"/>
</dbReference>
<dbReference type="FunFam" id="3.30.160.20:FF:000046">
    <property type="entry name" value="Peptidyl-tRNA hydrolase ICT1"/>
    <property type="match status" value="1"/>
</dbReference>
<organism evidence="3 4">
    <name type="scientific">Thalassiosira pseudonana</name>
    <name type="common">Marine diatom</name>
    <name type="synonym">Cyclotella nana</name>
    <dbReference type="NCBI Taxonomy" id="35128"/>
    <lineage>
        <taxon>Eukaryota</taxon>
        <taxon>Sar</taxon>
        <taxon>Stramenopiles</taxon>
        <taxon>Ochrophyta</taxon>
        <taxon>Bacillariophyta</taxon>
        <taxon>Coscinodiscophyceae</taxon>
        <taxon>Thalassiosirophycidae</taxon>
        <taxon>Thalassiosirales</taxon>
        <taxon>Thalassiosiraceae</taxon>
        <taxon>Thalassiosira</taxon>
    </lineage>
</organism>
<dbReference type="Pfam" id="PF00472">
    <property type="entry name" value="RF-1"/>
    <property type="match status" value="1"/>
</dbReference>
<dbReference type="AlphaFoldDB" id="B8C3Q8"/>
<dbReference type="PROSITE" id="PS00745">
    <property type="entry name" value="RF_PROK_I"/>
    <property type="match status" value="1"/>
</dbReference>
<evidence type="ECO:0000256" key="1">
    <source>
        <dbReference type="SAM" id="MobiDB-lite"/>
    </source>
</evidence>
<dbReference type="InterPro" id="IPR052104">
    <property type="entry name" value="Mito_Release_Factor_mL62"/>
</dbReference>
<dbReference type="GO" id="GO:0070126">
    <property type="term" value="P:mitochondrial translational termination"/>
    <property type="evidence" value="ECO:0000318"/>
    <property type="project" value="GO_Central"/>
</dbReference>
<dbReference type="Proteomes" id="UP000001449">
    <property type="component" value="Chromosome 5"/>
</dbReference>
<dbReference type="PANTHER" id="PTHR11075">
    <property type="entry name" value="PEPTIDE CHAIN RELEASE FACTOR"/>
    <property type="match status" value="1"/>
</dbReference>
<reference evidence="3 4" key="1">
    <citation type="journal article" date="2004" name="Science">
        <title>The genome of the diatom Thalassiosira pseudonana: ecology, evolution, and metabolism.</title>
        <authorList>
            <person name="Armbrust E.V."/>
            <person name="Berges J.A."/>
            <person name="Bowler C."/>
            <person name="Green B.R."/>
            <person name="Martinez D."/>
            <person name="Putnam N.H."/>
            <person name="Zhou S."/>
            <person name="Allen A.E."/>
            <person name="Apt K.E."/>
            <person name="Bechner M."/>
            <person name="Brzezinski M.A."/>
            <person name="Chaal B.K."/>
            <person name="Chiovitti A."/>
            <person name="Davis A.K."/>
            <person name="Demarest M.S."/>
            <person name="Detter J.C."/>
            <person name="Glavina T."/>
            <person name="Goodstein D."/>
            <person name="Hadi M.Z."/>
            <person name="Hellsten U."/>
            <person name="Hildebrand M."/>
            <person name="Jenkins B.D."/>
            <person name="Jurka J."/>
            <person name="Kapitonov V.V."/>
            <person name="Kroger N."/>
            <person name="Lau W.W."/>
            <person name="Lane T.W."/>
            <person name="Larimer F.W."/>
            <person name="Lippmeier J.C."/>
            <person name="Lucas S."/>
            <person name="Medina M."/>
            <person name="Montsant A."/>
            <person name="Obornik M."/>
            <person name="Parker M.S."/>
            <person name="Palenik B."/>
            <person name="Pazour G.J."/>
            <person name="Richardson P.M."/>
            <person name="Rynearson T.A."/>
            <person name="Saito M.A."/>
            <person name="Schwartz D.C."/>
            <person name="Thamatrakoln K."/>
            <person name="Valentin K."/>
            <person name="Vardi A."/>
            <person name="Wilkerson F.P."/>
            <person name="Rokhsar D.S."/>
        </authorList>
    </citation>
    <scope>NUCLEOTIDE SEQUENCE [LARGE SCALE GENOMIC DNA]</scope>
    <source>
        <strain evidence="3 4">CCMP1335</strain>
    </source>
</reference>
<dbReference type="NCBIfam" id="NF006718">
    <property type="entry name" value="PRK09256.1"/>
    <property type="match status" value="1"/>
</dbReference>
<feature type="compositionally biased region" description="Basic residues" evidence="1">
    <location>
        <begin position="115"/>
        <end position="132"/>
    </location>
</feature>
<name>B8C3Q8_THAPS</name>
<dbReference type="GO" id="GO:0005762">
    <property type="term" value="C:mitochondrial large ribosomal subunit"/>
    <property type="evidence" value="ECO:0000318"/>
    <property type="project" value="GO_Central"/>
</dbReference>
<dbReference type="GeneID" id="7444883"/>
<dbReference type="STRING" id="35128.B8C3Q8"/>
<sequence length="132" mass="15374">ITIPEDQIQTSFARSSGAGGQNVNKVETKVELRFHLDSASWIPAEVRERLKTNEANRINNDGFMSVNSQEYRTQVQNRKDALKKLEDILRNSWARPKVRKMRKGLSAKTKENRREMKKKISQKKANRRSVDY</sequence>
<evidence type="ECO:0000313" key="4">
    <source>
        <dbReference type="Proteomes" id="UP000001449"/>
    </source>
</evidence>
<dbReference type="InterPro" id="IPR000352">
    <property type="entry name" value="Pep_chain_release_fac_I"/>
</dbReference>
<dbReference type="GO" id="GO:0016150">
    <property type="term" value="F:translation release factor activity, codon nonspecific"/>
    <property type="evidence" value="ECO:0000318"/>
    <property type="project" value="GO_Central"/>
</dbReference>
<dbReference type="PaxDb" id="35128-Thaps34560"/>
<feature type="domain" description="Prokaryotic-type class I peptide chain release factors" evidence="2">
    <location>
        <begin position="14"/>
        <end position="30"/>
    </location>
</feature>